<dbReference type="PANTHER" id="PTHR12725:SF72">
    <property type="entry name" value="HALOACID DEHALOGENASE-LIKE HYDROLASE"/>
    <property type="match status" value="1"/>
</dbReference>
<dbReference type="Proteomes" id="UP000257109">
    <property type="component" value="Unassembled WGS sequence"/>
</dbReference>
<dbReference type="InterPro" id="IPR006439">
    <property type="entry name" value="HAD-SF_hydro_IA"/>
</dbReference>
<organism evidence="1 2">
    <name type="scientific">Mucuna pruriens</name>
    <name type="common">Velvet bean</name>
    <name type="synonym">Dolichos pruriens</name>
    <dbReference type="NCBI Taxonomy" id="157652"/>
    <lineage>
        <taxon>Eukaryota</taxon>
        <taxon>Viridiplantae</taxon>
        <taxon>Streptophyta</taxon>
        <taxon>Embryophyta</taxon>
        <taxon>Tracheophyta</taxon>
        <taxon>Spermatophyta</taxon>
        <taxon>Magnoliopsida</taxon>
        <taxon>eudicotyledons</taxon>
        <taxon>Gunneridae</taxon>
        <taxon>Pentapetalae</taxon>
        <taxon>rosids</taxon>
        <taxon>fabids</taxon>
        <taxon>Fabales</taxon>
        <taxon>Fabaceae</taxon>
        <taxon>Papilionoideae</taxon>
        <taxon>50 kb inversion clade</taxon>
        <taxon>NPAAA clade</taxon>
        <taxon>indigoferoid/millettioid clade</taxon>
        <taxon>Phaseoleae</taxon>
        <taxon>Mucuna</taxon>
    </lineage>
</organism>
<dbReference type="PANTHER" id="PTHR12725">
    <property type="entry name" value="HALOACID DEHALOGENASE-LIKE HYDROLASE"/>
    <property type="match status" value="1"/>
</dbReference>
<dbReference type="SFLD" id="SFLDG01132">
    <property type="entry name" value="C1.5.3:_5'-Nucleotidase_Like"/>
    <property type="match status" value="1"/>
</dbReference>
<keyword evidence="2" id="KW-1185">Reference proteome</keyword>
<dbReference type="NCBIfam" id="TIGR01509">
    <property type="entry name" value="HAD-SF-IA-v3"/>
    <property type="match status" value="1"/>
</dbReference>
<dbReference type="Gene3D" id="3.40.50.1000">
    <property type="entry name" value="HAD superfamily/HAD-like"/>
    <property type="match status" value="1"/>
</dbReference>
<protein>
    <recommendedName>
        <fullName evidence="3">Suppressor of disruption of TFIIS</fullName>
    </recommendedName>
</protein>
<dbReference type="NCBIfam" id="TIGR01993">
    <property type="entry name" value="Pyr-5-nucltdase"/>
    <property type="match status" value="1"/>
</dbReference>
<dbReference type="AlphaFoldDB" id="A0A371E0X1"/>
<dbReference type="CDD" id="cd02604">
    <property type="entry name" value="HAD_5NT"/>
    <property type="match status" value="1"/>
</dbReference>
<sequence>MENGDQFQEFSKAKYDCLLFDLDDTLYPLSSGLAERVRKNIQEYMLQKLGIPEAKVPELCFSLYKTYGTTMAGLKAIGYDFEYDDFHGFVHGRLPYDILKPDPVLRGILLNLPLRKVVFTNSDEVHASRVLHRLGLEDCFERVISFETLNSSNKLNSPDNEDGSEKKPSSTGIFDFYEYIRRPESDIVLPRTPVVCKPFQDAFEKVFNMADIDPQRTLFFDDSLRNLQTGKSLGLHTVLVGTSVRTTGVDHALESIHNMKEAFPELWEADEKPESVECSRKVSIETSWHVADKYCCKDDTTQRQNESNKIATILLESLHDHLRTTLGVVSMPDVVAFDPNTSFPEGLREAVFDDLESKPLTSLLVCFCFSSAEDVCSIDCTEGLPSKRFPEPVNGQNRAIFVGGSSSTEMQRI</sequence>
<dbReference type="EMBL" id="QJKJ01017565">
    <property type="protein sequence ID" value="RDX58371.1"/>
    <property type="molecule type" value="Genomic_DNA"/>
</dbReference>
<comment type="caution">
    <text evidence="1">The sequence shown here is derived from an EMBL/GenBank/DDBJ whole genome shotgun (WGS) entry which is preliminary data.</text>
</comment>
<evidence type="ECO:0000313" key="2">
    <source>
        <dbReference type="Proteomes" id="UP000257109"/>
    </source>
</evidence>
<proteinExistence type="predicted"/>
<dbReference type="SFLD" id="SFLDG01129">
    <property type="entry name" value="C1.5:_HAD__Beta-PGM__Phosphata"/>
    <property type="match status" value="1"/>
</dbReference>
<accession>A0A371E0X1</accession>
<name>A0A371E0X1_MUCPR</name>
<evidence type="ECO:0008006" key="3">
    <source>
        <dbReference type="Google" id="ProtNLM"/>
    </source>
</evidence>
<feature type="non-terminal residue" evidence="1">
    <location>
        <position position="413"/>
    </location>
</feature>
<dbReference type="SUPFAM" id="SSF56784">
    <property type="entry name" value="HAD-like"/>
    <property type="match status" value="1"/>
</dbReference>
<dbReference type="STRING" id="157652.A0A371E0X1"/>
<dbReference type="OrthoDB" id="1065058at2759"/>
<dbReference type="InterPro" id="IPR023214">
    <property type="entry name" value="HAD_sf"/>
</dbReference>
<dbReference type="InterPro" id="IPR036412">
    <property type="entry name" value="HAD-like_sf"/>
</dbReference>
<gene>
    <name evidence="1" type="ORF">CR513_62320</name>
</gene>
<reference evidence="1" key="1">
    <citation type="submission" date="2018-05" db="EMBL/GenBank/DDBJ databases">
        <title>Draft genome of Mucuna pruriens seed.</title>
        <authorList>
            <person name="Nnadi N.E."/>
            <person name="Vos R."/>
            <person name="Hasami M.H."/>
            <person name="Devisetty U.K."/>
            <person name="Aguiy J.C."/>
        </authorList>
    </citation>
    <scope>NUCLEOTIDE SEQUENCE [LARGE SCALE GENOMIC DNA]</scope>
    <source>
        <strain evidence="1">JCA_2017</strain>
    </source>
</reference>
<dbReference type="InterPro" id="IPR010237">
    <property type="entry name" value="Pyr-5-nucltdase"/>
</dbReference>
<evidence type="ECO:0000313" key="1">
    <source>
        <dbReference type="EMBL" id="RDX58371.1"/>
    </source>
</evidence>
<dbReference type="SFLD" id="SFLDS00003">
    <property type="entry name" value="Haloacid_Dehalogenase"/>
    <property type="match status" value="1"/>
</dbReference>